<dbReference type="Pfam" id="PF00482">
    <property type="entry name" value="T2SSF"/>
    <property type="match status" value="2"/>
</dbReference>
<dbReference type="PANTHER" id="PTHR30012:SF0">
    <property type="entry name" value="TYPE II SECRETION SYSTEM PROTEIN F-RELATED"/>
    <property type="match status" value="1"/>
</dbReference>
<evidence type="ECO:0000256" key="1">
    <source>
        <dbReference type="ARBA" id="ARBA00004651"/>
    </source>
</evidence>
<dbReference type="InterPro" id="IPR018076">
    <property type="entry name" value="T2SS_GspF_dom"/>
</dbReference>
<accession>A0A6M8N8I9</accession>
<comment type="subcellular location">
    <subcellularLocation>
        <location evidence="1">Cell membrane</location>
        <topology evidence="1">Multi-pass membrane protein</topology>
    </subcellularLocation>
</comment>
<keyword evidence="8" id="KW-1185">Reference proteome</keyword>
<organism evidence="7 8">
    <name type="scientific">Arcobacter cloacae</name>
    <dbReference type="NCBI Taxonomy" id="1054034"/>
    <lineage>
        <taxon>Bacteria</taxon>
        <taxon>Pseudomonadati</taxon>
        <taxon>Campylobacterota</taxon>
        <taxon>Epsilonproteobacteria</taxon>
        <taxon>Campylobacterales</taxon>
        <taxon>Arcobacteraceae</taxon>
        <taxon>Arcobacter</taxon>
    </lineage>
</organism>
<evidence type="ECO:0000256" key="3">
    <source>
        <dbReference type="ARBA" id="ARBA00022475"/>
    </source>
</evidence>
<evidence type="ECO:0000256" key="5">
    <source>
        <dbReference type="ARBA" id="ARBA00022989"/>
    </source>
</evidence>
<evidence type="ECO:0000256" key="6">
    <source>
        <dbReference type="ARBA" id="ARBA00023136"/>
    </source>
</evidence>
<keyword evidence="3" id="KW-1003">Cell membrane</keyword>
<evidence type="ECO:0000256" key="4">
    <source>
        <dbReference type="ARBA" id="ARBA00022692"/>
    </source>
</evidence>
<reference evidence="7 8" key="1">
    <citation type="submission" date="2017-09" db="EMBL/GenBank/DDBJ databases">
        <title>Genomics of the genus Arcobacter.</title>
        <authorList>
            <person name="Perez-Cataluna A."/>
            <person name="Figueras M.J."/>
            <person name="Salas-Masso N."/>
        </authorList>
    </citation>
    <scope>NUCLEOTIDE SEQUENCE [LARGE SCALE GENOMIC DNA]</scope>
    <source>
        <strain evidence="7 8">CECT 7834</strain>
    </source>
</reference>
<proteinExistence type="inferred from homology"/>
<keyword evidence="6" id="KW-0472">Membrane</keyword>
<name>A0A6M8N8I9_9BACT</name>
<comment type="similarity">
    <text evidence="2">Belongs to the GSP F family.</text>
</comment>
<dbReference type="GO" id="GO:0005886">
    <property type="term" value="C:plasma membrane"/>
    <property type="evidence" value="ECO:0007669"/>
    <property type="project" value="UniProtKB-SubCell"/>
</dbReference>
<keyword evidence="4" id="KW-0812">Transmembrane</keyword>
<evidence type="ECO:0000313" key="7">
    <source>
        <dbReference type="EMBL" id="RXI39621.1"/>
    </source>
</evidence>
<dbReference type="AlphaFoldDB" id="A0A6M8N8I9"/>
<dbReference type="PANTHER" id="PTHR30012">
    <property type="entry name" value="GENERAL SECRETION PATHWAY PROTEIN"/>
    <property type="match status" value="1"/>
</dbReference>
<dbReference type="InterPro" id="IPR003004">
    <property type="entry name" value="GspF/PilC"/>
</dbReference>
<dbReference type="Gene3D" id="1.20.81.30">
    <property type="entry name" value="Type II secretion system (T2SS), domain F"/>
    <property type="match status" value="2"/>
</dbReference>
<gene>
    <name evidence="7" type="ORF">CP963_09805</name>
</gene>
<protein>
    <submittedName>
        <fullName evidence="7">Transformation system protein</fullName>
    </submittedName>
</protein>
<dbReference type="RefSeq" id="WP_129013984.1">
    <property type="nucleotide sequence ID" value="NZ_CBCSEI010000014.1"/>
</dbReference>
<keyword evidence="5" id="KW-1133">Transmembrane helix</keyword>
<comment type="caution">
    <text evidence="7">The sequence shown here is derived from an EMBL/GenBank/DDBJ whole genome shotgun (WGS) entry which is preliminary data.</text>
</comment>
<evidence type="ECO:0000313" key="8">
    <source>
        <dbReference type="Proteomes" id="UP000290378"/>
    </source>
</evidence>
<dbReference type="EMBL" id="NXII01000013">
    <property type="protein sequence ID" value="RXI39621.1"/>
    <property type="molecule type" value="Genomic_DNA"/>
</dbReference>
<dbReference type="Proteomes" id="UP000290378">
    <property type="component" value="Unassembled WGS sequence"/>
</dbReference>
<evidence type="ECO:0000256" key="2">
    <source>
        <dbReference type="ARBA" id="ARBA00005745"/>
    </source>
</evidence>
<sequence length="396" mass="46648">MKKYKIRYQNIDKIEEIIIETTNLSSEKLPKNIIEIIEYKTNYKFDFKRKKRINNKDLNLLFYEFNLMLQANINISDALDILIKNKKDKNIVDFLKTIKYSLSKGKSIDENLDKFKINSLVISFLKISQDSGNIALNMRALSELLKQSEEIKKSFYKAISYPIVLTITLMISLFTIFSFVVPKFKVIFSQTQNELPMATKILLASESFFENYFLYLLSLIILLILFFSNLYIKNSRFEYFVDKFLINNFILIKDIYLNKELYKLFLLIDIMLKSNYEFHKAFISSKILLKNKYLLDKIYIIDNLLQNGKSINDSFLKTKIFDDIVLNLINTGEVSNSLGITIDEIKKIYKNRFNDKMNLLTSLIQPIFLIIIMGLILWIVLAIFMPIWDMGNMINL</sequence>
<dbReference type="InterPro" id="IPR042094">
    <property type="entry name" value="T2SS_GspF_sf"/>
</dbReference>